<organism evidence="2 3">
    <name type="scientific">Metarhizium robertsii</name>
    <dbReference type="NCBI Taxonomy" id="568076"/>
    <lineage>
        <taxon>Eukaryota</taxon>
        <taxon>Fungi</taxon>
        <taxon>Dikarya</taxon>
        <taxon>Ascomycota</taxon>
        <taxon>Pezizomycotina</taxon>
        <taxon>Sordariomycetes</taxon>
        <taxon>Hypocreomycetidae</taxon>
        <taxon>Hypocreales</taxon>
        <taxon>Clavicipitaceae</taxon>
        <taxon>Metarhizium</taxon>
    </lineage>
</organism>
<name>A0A0A1V2G7_9HYPO</name>
<dbReference type="InterPro" id="IPR045136">
    <property type="entry name" value="Iah1-like"/>
</dbReference>
<dbReference type="PANTHER" id="PTHR14209:SF19">
    <property type="entry name" value="ISOAMYL ACETATE-HYDROLYZING ESTERASE 1 HOMOLOG"/>
    <property type="match status" value="1"/>
</dbReference>
<dbReference type="Gene3D" id="3.40.50.1110">
    <property type="entry name" value="SGNH hydrolase"/>
    <property type="match status" value="1"/>
</dbReference>
<dbReference type="AlphaFoldDB" id="A0A0A1V2G7"/>
<dbReference type="OrthoDB" id="671439at2759"/>
<dbReference type="HOGENOM" id="CLU_051989_0_0_1"/>
<dbReference type="PANTHER" id="PTHR14209">
    <property type="entry name" value="ISOAMYL ACETATE-HYDROLYZING ESTERASE 1"/>
    <property type="match status" value="1"/>
</dbReference>
<feature type="domain" description="SGNH hydrolase-type esterase" evidence="1">
    <location>
        <begin position="10"/>
        <end position="223"/>
    </location>
</feature>
<dbReference type="EMBL" id="JELW01000002">
    <property type="protein sequence ID" value="EXV04015.1"/>
    <property type="molecule type" value="Genomic_DNA"/>
</dbReference>
<reference evidence="2 3" key="1">
    <citation type="submission" date="2014-02" db="EMBL/GenBank/DDBJ databases">
        <title>The genome sequence of the entomopathogenic fungus Metarhizium robertsii ARSEF 2575.</title>
        <authorList>
            <person name="Giuliano Garisto Donzelli B."/>
            <person name="Roe B.A."/>
            <person name="Macmil S.L."/>
            <person name="Krasnoff S.B."/>
            <person name="Gibson D.M."/>
        </authorList>
    </citation>
    <scope>NUCLEOTIDE SEQUENCE [LARGE SCALE GENOMIC DNA]</scope>
    <source>
        <strain evidence="2 3">ARSEF 2575</strain>
    </source>
</reference>
<evidence type="ECO:0000259" key="1">
    <source>
        <dbReference type="Pfam" id="PF13472"/>
    </source>
</evidence>
<dbReference type="InterPro" id="IPR013830">
    <property type="entry name" value="SGNH_hydro"/>
</dbReference>
<dbReference type="eggNOG" id="KOG3035">
    <property type="taxonomic scope" value="Eukaryota"/>
</dbReference>
<evidence type="ECO:0000313" key="3">
    <source>
        <dbReference type="Proteomes" id="UP000030151"/>
    </source>
</evidence>
<dbReference type="CDD" id="cd01838">
    <property type="entry name" value="Isoamyl_acetate_hydrolase_like"/>
    <property type="match status" value="1"/>
</dbReference>
<gene>
    <name evidence="2" type="ORF">X797_001685</name>
</gene>
<dbReference type="SUPFAM" id="SSF52266">
    <property type="entry name" value="SGNH hydrolase"/>
    <property type="match status" value="1"/>
</dbReference>
<evidence type="ECO:0000313" key="2">
    <source>
        <dbReference type="EMBL" id="EXV04015.1"/>
    </source>
</evidence>
<protein>
    <submittedName>
        <fullName evidence="2">Isoamyl-acetate hydrolyzing esterase-like protein</fullName>
    </submittedName>
</protein>
<proteinExistence type="predicted"/>
<comment type="caution">
    <text evidence="2">The sequence shown here is derived from an EMBL/GenBank/DDBJ whole genome shotgun (WGS) entry which is preliminary data.</text>
</comment>
<accession>A0A0A1V2G7</accession>
<dbReference type="Proteomes" id="UP000030151">
    <property type="component" value="Unassembled WGS sequence"/>
</dbReference>
<dbReference type="InterPro" id="IPR036514">
    <property type="entry name" value="SGNH_hydro_sf"/>
</dbReference>
<dbReference type="Pfam" id="PF13472">
    <property type="entry name" value="Lipase_GDSL_2"/>
    <property type="match status" value="1"/>
</dbReference>
<sequence length="261" mass="28711">MAGPYPQLVLFGDSLLQRSVDLQDGFSMQAELQSRFIRRLDVVNRGFSGWNTANAVKFLSEIFPKPTETSPKIKYLVVLLGANDAAIPTSSQHVPIDQYKENLTRIVTHPHIQAHNPKILLVTPPPVDEIKLTKLGGNDHAPAARLSAVTASYAEKAREVASENLNVSSVDLWKAIMDKAISMAAPNDYIQGGHLLGSPENGKPGGLDSLLPDGIHMSGEAYRVFYDELKDLIGEEWANLAADDRSGYVFPDWRVLNPLRE</sequence>